<accession>A0A1M5A450</accession>
<keyword evidence="3" id="KW-1185">Reference proteome</keyword>
<evidence type="ECO:0000313" key="2">
    <source>
        <dbReference type="EMBL" id="SHF25051.1"/>
    </source>
</evidence>
<gene>
    <name evidence="2" type="ORF">SAMN02745206_01628</name>
</gene>
<evidence type="ECO:0000313" key="3">
    <source>
        <dbReference type="Proteomes" id="UP000184076"/>
    </source>
</evidence>
<feature type="region of interest" description="Disordered" evidence="1">
    <location>
        <begin position="68"/>
        <end position="95"/>
    </location>
</feature>
<dbReference type="SUPFAM" id="SSF48452">
    <property type="entry name" value="TPR-like"/>
    <property type="match status" value="1"/>
</dbReference>
<dbReference type="OrthoDB" id="4291074at2"/>
<dbReference type="EMBL" id="FQVB01000013">
    <property type="protein sequence ID" value="SHF25051.1"/>
    <property type="molecule type" value="Genomic_DNA"/>
</dbReference>
<organism evidence="2 3">
    <name type="scientific">Desulfacinum infernum DSM 9756</name>
    <dbReference type="NCBI Taxonomy" id="1121391"/>
    <lineage>
        <taxon>Bacteria</taxon>
        <taxon>Pseudomonadati</taxon>
        <taxon>Thermodesulfobacteriota</taxon>
        <taxon>Syntrophobacteria</taxon>
        <taxon>Syntrophobacterales</taxon>
        <taxon>Syntrophobacteraceae</taxon>
        <taxon>Desulfacinum</taxon>
    </lineage>
</organism>
<dbReference type="InterPro" id="IPR011990">
    <property type="entry name" value="TPR-like_helical_dom_sf"/>
</dbReference>
<dbReference type="Gene3D" id="1.25.40.10">
    <property type="entry name" value="Tetratricopeptide repeat domain"/>
    <property type="match status" value="1"/>
</dbReference>
<reference evidence="3" key="1">
    <citation type="submission" date="2016-11" db="EMBL/GenBank/DDBJ databases">
        <authorList>
            <person name="Varghese N."/>
            <person name="Submissions S."/>
        </authorList>
    </citation>
    <scope>NUCLEOTIDE SEQUENCE [LARGE SCALE GENOMIC DNA]</scope>
    <source>
        <strain evidence="3">DSM 9756</strain>
    </source>
</reference>
<proteinExistence type="predicted"/>
<protein>
    <submittedName>
        <fullName evidence="2">Tetratricopeptide repeat-containing protein</fullName>
    </submittedName>
</protein>
<dbReference type="Pfam" id="PF14559">
    <property type="entry name" value="TPR_19"/>
    <property type="match status" value="1"/>
</dbReference>
<name>A0A1M5A450_9BACT</name>
<evidence type="ECO:0000256" key="1">
    <source>
        <dbReference type="SAM" id="MobiDB-lite"/>
    </source>
</evidence>
<dbReference type="Proteomes" id="UP000184076">
    <property type="component" value="Unassembled WGS sequence"/>
</dbReference>
<dbReference type="RefSeq" id="WP_143156409.1">
    <property type="nucleotide sequence ID" value="NZ_FQVB01000013.1"/>
</dbReference>
<sequence>MAKRECTLPYQRNERSLGHVGVRRRFSGAGRLLSALLVLLFLAVPGAGAQEAVQEALVRVEKGPQEHLLAPRPLEAPPEAPEESSERPRAAARDASALPLETMGPAASSLDVPLTRLAIAWGYYNQGRYERAARLFQALVEDGAASGATEEARLGLSYCLIRLNRLSEAAEILEDLVHREVRLQESAPALVETLLALKRYEDAEKYLSLLP</sequence>
<dbReference type="AlphaFoldDB" id="A0A1M5A450"/>